<dbReference type="AlphaFoldDB" id="A0A139A0F2"/>
<proteinExistence type="predicted"/>
<reference evidence="2 3" key="1">
    <citation type="journal article" date="2015" name="Genome Biol. Evol.">
        <title>Phylogenomic analyses indicate that early fungi evolved digesting cell walls of algal ancestors of land plants.</title>
        <authorList>
            <person name="Chang Y."/>
            <person name="Wang S."/>
            <person name="Sekimoto S."/>
            <person name="Aerts A.L."/>
            <person name="Choi C."/>
            <person name="Clum A."/>
            <person name="LaButti K.M."/>
            <person name="Lindquist E.A."/>
            <person name="Yee Ngan C."/>
            <person name="Ohm R.A."/>
            <person name="Salamov A.A."/>
            <person name="Grigoriev I.V."/>
            <person name="Spatafora J.W."/>
            <person name="Berbee M.L."/>
        </authorList>
    </citation>
    <scope>NUCLEOTIDE SEQUENCE [LARGE SCALE GENOMIC DNA]</scope>
    <source>
        <strain evidence="2 3">JEL478</strain>
    </source>
</reference>
<organism evidence="2 3">
    <name type="scientific">Gonapodya prolifera (strain JEL478)</name>
    <name type="common">Monoblepharis prolifera</name>
    <dbReference type="NCBI Taxonomy" id="1344416"/>
    <lineage>
        <taxon>Eukaryota</taxon>
        <taxon>Fungi</taxon>
        <taxon>Fungi incertae sedis</taxon>
        <taxon>Chytridiomycota</taxon>
        <taxon>Chytridiomycota incertae sedis</taxon>
        <taxon>Monoblepharidomycetes</taxon>
        <taxon>Monoblepharidales</taxon>
        <taxon>Gonapodyaceae</taxon>
        <taxon>Gonapodya</taxon>
    </lineage>
</organism>
<protein>
    <submittedName>
        <fullName evidence="2">Uncharacterized protein</fullName>
    </submittedName>
</protein>
<dbReference type="Proteomes" id="UP000070544">
    <property type="component" value="Unassembled WGS sequence"/>
</dbReference>
<keyword evidence="3" id="KW-1185">Reference proteome</keyword>
<accession>A0A139A0F2</accession>
<dbReference type="EMBL" id="KQ965847">
    <property type="protein sequence ID" value="KXS09843.1"/>
    <property type="molecule type" value="Genomic_DNA"/>
</dbReference>
<name>A0A139A0F2_GONPJ</name>
<gene>
    <name evidence="2" type="ORF">M427DRAFT_74907</name>
</gene>
<feature type="region of interest" description="Disordered" evidence="1">
    <location>
        <begin position="63"/>
        <end position="84"/>
    </location>
</feature>
<evidence type="ECO:0000256" key="1">
    <source>
        <dbReference type="SAM" id="MobiDB-lite"/>
    </source>
</evidence>
<evidence type="ECO:0000313" key="2">
    <source>
        <dbReference type="EMBL" id="KXS09843.1"/>
    </source>
</evidence>
<evidence type="ECO:0000313" key="3">
    <source>
        <dbReference type="Proteomes" id="UP000070544"/>
    </source>
</evidence>
<sequence>MTWVTTLEEQYVVLLLGKSSGQVLPSVHFDQRYRPRNSSPSTISISHSIAPFAMGTFSDAQASDIAGSKREQKAAPAITTKGSRTVAQHSPLVDWPFPAAKHPRRSIID</sequence>